<sequence>MATFTKRYHRESYEAISTETESNWQAGRTILINGGSEGIGFTIAKAFVAARAASVIILGRRKDTLDMAVNSLRSTSISGTRVSGSVCDFTSDLEVHSLWRDFVERNIFVDVLVLNAGDARTGSLLDGLSRTWAAFDTNVLANLRMAQLFLAQASDDRSNALIHISSFMAHSNPAPDQGAYSASKAAIANLFQHLAEEVPVEKAQIINVHPGAILTSAAERHGYDENTLPWDSDDVPGHFCVWASTKAATFLHGRLVWANWDVNELQAREEELKKEPGLLKIGLQGCKIITSGQANDCSE</sequence>
<reference evidence="3" key="1">
    <citation type="journal article" date="2020" name="Stud. Mycol.">
        <title>101 Dothideomycetes genomes: a test case for predicting lifestyles and emergence of pathogens.</title>
        <authorList>
            <person name="Haridas S."/>
            <person name="Albert R."/>
            <person name="Binder M."/>
            <person name="Bloem J."/>
            <person name="Labutti K."/>
            <person name="Salamov A."/>
            <person name="Andreopoulos B."/>
            <person name="Baker S."/>
            <person name="Barry K."/>
            <person name="Bills G."/>
            <person name="Bluhm B."/>
            <person name="Cannon C."/>
            <person name="Castanera R."/>
            <person name="Culley D."/>
            <person name="Daum C."/>
            <person name="Ezra D."/>
            <person name="Gonzalez J."/>
            <person name="Henrissat B."/>
            <person name="Kuo A."/>
            <person name="Liang C."/>
            <person name="Lipzen A."/>
            <person name="Lutzoni F."/>
            <person name="Magnuson J."/>
            <person name="Mondo S."/>
            <person name="Nolan M."/>
            <person name="Ohm R."/>
            <person name="Pangilinan J."/>
            <person name="Park H.-J."/>
            <person name="Ramirez L."/>
            <person name="Alfaro M."/>
            <person name="Sun H."/>
            <person name="Tritt A."/>
            <person name="Yoshinaga Y."/>
            <person name="Zwiers L.-H."/>
            <person name="Turgeon B."/>
            <person name="Goodwin S."/>
            <person name="Spatafora J."/>
            <person name="Crous P."/>
            <person name="Grigoriev I."/>
        </authorList>
    </citation>
    <scope>NUCLEOTIDE SEQUENCE</scope>
    <source>
        <strain evidence="3">CBS 133067</strain>
    </source>
</reference>
<dbReference type="GO" id="GO:0016020">
    <property type="term" value="C:membrane"/>
    <property type="evidence" value="ECO:0007669"/>
    <property type="project" value="TreeGrafter"/>
</dbReference>
<evidence type="ECO:0000256" key="2">
    <source>
        <dbReference type="ARBA" id="ARBA00023002"/>
    </source>
</evidence>
<comment type="similarity">
    <text evidence="1">Belongs to the short-chain dehydrogenases/reductases (SDR) family.</text>
</comment>
<proteinExistence type="inferred from homology"/>
<gene>
    <name evidence="3" type="ORF">NA57DRAFT_62961</name>
</gene>
<dbReference type="OrthoDB" id="1933717at2759"/>
<dbReference type="PANTHER" id="PTHR44196">
    <property type="entry name" value="DEHYDROGENASE/REDUCTASE SDR FAMILY MEMBER 7B"/>
    <property type="match status" value="1"/>
</dbReference>
<comment type="caution">
    <text evidence="3">The sequence shown here is derived from an EMBL/GenBank/DDBJ whole genome shotgun (WGS) entry which is preliminary data.</text>
</comment>
<evidence type="ECO:0000313" key="3">
    <source>
        <dbReference type="EMBL" id="KAF2104427.1"/>
    </source>
</evidence>
<keyword evidence="4" id="KW-1185">Reference proteome</keyword>
<name>A0A9P4MEF9_9PEZI</name>
<dbReference type="PANTHER" id="PTHR44196:SF1">
    <property type="entry name" value="DEHYDROGENASE_REDUCTASE SDR FAMILY MEMBER 7B"/>
    <property type="match status" value="1"/>
</dbReference>
<keyword evidence="2" id="KW-0560">Oxidoreductase</keyword>
<dbReference type="EMBL" id="ML978121">
    <property type="protein sequence ID" value="KAF2104427.1"/>
    <property type="molecule type" value="Genomic_DNA"/>
</dbReference>
<dbReference type="SUPFAM" id="SSF51735">
    <property type="entry name" value="NAD(P)-binding Rossmann-fold domains"/>
    <property type="match status" value="1"/>
</dbReference>
<evidence type="ECO:0000313" key="4">
    <source>
        <dbReference type="Proteomes" id="UP000799772"/>
    </source>
</evidence>
<protein>
    <submittedName>
        <fullName evidence="3">NAD(P)-binding protein</fullName>
    </submittedName>
</protein>
<dbReference type="Pfam" id="PF00106">
    <property type="entry name" value="adh_short"/>
    <property type="match status" value="1"/>
</dbReference>
<dbReference type="Proteomes" id="UP000799772">
    <property type="component" value="Unassembled WGS sequence"/>
</dbReference>
<accession>A0A9P4MEF9</accession>
<organism evidence="3 4">
    <name type="scientific">Rhizodiscina lignyota</name>
    <dbReference type="NCBI Taxonomy" id="1504668"/>
    <lineage>
        <taxon>Eukaryota</taxon>
        <taxon>Fungi</taxon>
        <taxon>Dikarya</taxon>
        <taxon>Ascomycota</taxon>
        <taxon>Pezizomycotina</taxon>
        <taxon>Dothideomycetes</taxon>
        <taxon>Pleosporomycetidae</taxon>
        <taxon>Aulographales</taxon>
        <taxon>Rhizodiscinaceae</taxon>
        <taxon>Rhizodiscina</taxon>
    </lineage>
</organism>
<dbReference type="InterPro" id="IPR002347">
    <property type="entry name" value="SDR_fam"/>
</dbReference>
<dbReference type="Gene3D" id="3.40.50.720">
    <property type="entry name" value="NAD(P)-binding Rossmann-like Domain"/>
    <property type="match status" value="1"/>
</dbReference>
<evidence type="ECO:0000256" key="1">
    <source>
        <dbReference type="ARBA" id="ARBA00006484"/>
    </source>
</evidence>
<dbReference type="AlphaFoldDB" id="A0A9P4MEF9"/>
<dbReference type="CDD" id="cd05233">
    <property type="entry name" value="SDR_c"/>
    <property type="match status" value="1"/>
</dbReference>
<dbReference type="GO" id="GO:0016491">
    <property type="term" value="F:oxidoreductase activity"/>
    <property type="evidence" value="ECO:0007669"/>
    <property type="project" value="UniProtKB-KW"/>
</dbReference>
<dbReference type="PRINTS" id="PR00081">
    <property type="entry name" value="GDHRDH"/>
</dbReference>
<dbReference type="InterPro" id="IPR036291">
    <property type="entry name" value="NAD(P)-bd_dom_sf"/>
</dbReference>